<keyword evidence="2" id="KW-1185">Reference proteome</keyword>
<dbReference type="AlphaFoldDB" id="A0A931CKW7"/>
<protein>
    <recommendedName>
        <fullName evidence="3">Flavin reductase</fullName>
    </recommendedName>
</protein>
<evidence type="ECO:0008006" key="3">
    <source>
        <dbReference type="Google" id="ProtNLM"/>
    </source>
</evidence>
<dbReference type="EMBL" id="JADQTO010000047">
    <property type="protein sequence ID" value="MBG0568911.1"/>
    <property type="molecule type" value="Genomic_DNA"/>
</dbReference>
<proteinExistence type="predicted"/>
<comment type="caution">
    <text evidence="1">The sequence shown here is derived from an EMBL/GenBank/DDBJ whole genome shotgun (WGS) entry which is preliminary data.</text>
</comment>
<organism evidence="1 2">
    <name type="scientific">Actinoplanes aureus</name>
    <dbReference type="NCBI Taxonomy" id="2792083"/>
    <lineage>
        <taxon>Bacteria</taxon>
        <taxon>Bacillati</taxon>
        <taxon>Actinomycetota</taxon>
        <taxon>Actinomycetes</taxon>
        <taxon>Micromonosporales</taxon>
        <taxon>Micromonosporaceae</taxon>
        <taxon>Actinoplanes</taxon>
    </lineage>
</organism>
<name>A0A931CKW7_9ACTN</name>
<dbReference type="Proteomes" id="UP000598146">
    <property type="component" value="Unassembled WGS sequence"/>
</dbReference>
<sequence length="89" mass="10222">MTFTPWKRGATALEHTWQRPSWHCRACGRAWPCAPARASLTDDGADRVSLAMYMWGNLDRAMTDLPRRPPAELFHRFVGWTHTDQPVQA</sequence>
<gene>
    <name evidence="1" type="ORF">I4J89_46610</name>
</gene>
<evidence type="ECO:0000313" key="2">
    <source>
        <dbReference type="Proteomes" id="UP000598146"/>
    </source>
</evidence>
<accession>A0A931CKW7</accession>
<reference evidence="1" key="1">
    <citation type="submission" date="2020-11" db="EMBL/GenBank/DDBJ databases">
        <title>Isolation and identification of active actinomycetes.</title>
        <authorList>
            <person name="Sun X."/>
        </authorList>
    </citation>
    <scope>NUCLEOTIDE SEQUENCE</scope>
    <source>
        <strain evidence="1">NEAU-A11</strain>
    </source>
</reference>
<evidence type="ECO:0000313" key="1">
    <source>
        <dbReference type="EMBL" id="MBG0568911.1"/>
    </source>
</evidence>